<protein>
    <submittedName>
        <fullName evidence="7">Enoyl-CoA hydratase</fullName>
    </submittedName>
</protein>
<feature type="coiled-coil region" evidence="4">
    <location>
        <begin position="1006"/>
        <end position="1033"/>
    </location>
</feature>
<name>L8X0B9_THACA</name>
<dbReference type="Gene3D" id="1.10.8.60">
    <property type="match status" value="1"/>
</dbReference>
<dbReference type="PANTHER" id="PTHR11941:SF54">
    <property type="entry name" value="ENOYL-COA HYDRATASE, MITOCHONDRIAL"/>
    <property type="match status" value="1"/>
</dbReference>
<reference evidence="7 8" key="1">
    <citation type="journal article" date="2013" name="Nat. Commun.">
        <title>The evolution and pathogenic mechanisms of the rice sheath blight pathogen.</title>
        <authorList>
            <person name="Zheng A."/>
            <person name="Lin R."/>
            <person name="Xu L."/>
            <person name="Qin P."/>
            <person name="Tang C."/>
            <person name="Ai P."/>
            <person name="Zhang D."/>
            <person name="Liu Y."/>
            <person name="Sun Z."/>
            <person name="Feng H."/>
            <person name="Wang Y."/>
            <person name="Chen Y."/>
            <person name="Liang X."/>
            <person name="Fu R."/>
            <person name="Li Q."/>
            <person name="Zhang J."/>
            <person name="Yu X."/>
            <person name="Xie Z."/>
            <person name="Ding L."/>
            <person name="Guan P."/>
            <person name="Tang J."/>
            <person name="Liang Y."/>
            <person name="Wang S."/>
            <person name="Deng Q."/>
            <person name="Li S."/>
            <person name="Zhu J."/>
            <person name="Wang L."/>
            <person name="Liu H."/>
            <person name="Li P."/>
        </authorList>
    </citation>
    <scope>NUCLEOTIDE SEQUENCE [LARGE SCALE GENOMIC DNA]</scope>
    <source>
        <strain evidence="8">AG-1 IA</strain>
    </source>
</reference>
<dbReference type="InterPro" id="IPR001753">
    <property type="entry name" value="Enoyl-CoA_hydra/iso"/>
</dbReference>
<feature type="domain" description="AAA+ ATPase" evidence="6">
    <location>
        <begin position="560"/>
        <end position="720"/>
    </location>
</feature>
<dbReference type="Gene3D" id="3.90.226.10">
    <property type="entry name" value="2-enoyl-CoA Hydratase, Chain A, domain 1"/>
    <property type="match status" value="1"/>
</dbReference>
<dbReference type="STRING" id="983506.L8X0B9"/>
<dbReference type="InterPro" id="IPR027417">
    <property type="entry name" value="P-loop_NTPase"/>
</dbReference>
<evidence type="ECO:0000256" key="2">
    <source>
        <dbReference type="ARBA" id="ARBA00022705"/>
    </source>
</evidence>
<dbReference type="SMART" id="SM00382">
    <property type="entry name" value="AAA"/>
    <property type="match status" value="1"/>
</dbReference>
<feature type="region of interest" description="Disordered" evidence="5">
    <location>
        <begin position="869"/>
        <end position="902"/>
    </location>
</feature>
<dbReference type="Gene3D" id="1.10.12.10">
    <property type="entry name" value="Lyase 2-enoyl-coa Hydratase, Chain A, domain 2"/>
    <property type="match status" value="1"/>
</dbReference>
<feature type="compositionally biased region" description="Polar residues" evidence="5">
    <location>
        <begin position="448"/>
        <end position="457"/>
    </location>
</feature>
<dbReference type="GO" id="GO:0006635">
    <property type="term" value="P:fatty acid beta-oxidation"/>
    <property type="evidence" value="ECO:0007669"/>
    <property type="project" value="TreeGrafter"/>
</dbReference>
<proteinExistence type="inferred from homology"/>
<dbReference type="InterPro" id="IPR029045">
    <property type="entry name" value="ClpP/crotonase-like_dom_sf"/>
</dbReference>
<accession>L8X0B9</accession>
<dbReference type="HOGENOM" id="CLU_292422_0_0_1"/>
<dbReference type="Pfam" id="PF13401">
    <property type="entry name" value="AAA_22"/>
    <property type="match status" value="1"/>
</dbReference>
<evidence type="ECO:0000256" key="3">
    <source>
        <dbReference type="ARBA" id="ARBA00023239"/>
    </source>
</evidence>
<evidence type="ECO:0000256" key="1">
    <source>
        <dbReference type="ARBA" id="ARBA00005254"/>
    </source>
</evidence>
<feature type="compositionally biased region" description="Acidic residues" evidence="5">
    <location>
        <begin position="437"/>
        <end position="447"/>
    </location>
</feature>
<feature type="region of interest" description="Disordered" evidence="5">
    <location>
        <begin position="361"/>
        <end position="495"/>
    </location>
</feature>
<comment type="similarity">
    <text evidence="1">Belongs to the enoyl-CoA hydratase/isomerase family.</text>
</comment>
<feature type="region of interest" description="Disordered" evidence="5">
    <location>
        <begin position="785"/>
        <end position="804"/>
    </location>
</feature>
<comment type="caution">
    <text evidence="7">The sequence shown here is derived from an EMBL/GenBank/DDBJ whole genome shotgun (WGS) entry which is preliminary data.</text>
</comment>
<evidence type="ECO:0000313" key="7">
    <source>
        <dbReference type="EMBL" id="ELU42537.1"/>
    </source>
</evidence>
<dbReference type="EMBL" id="AFRT01000795">
    <property type="protein sequence ID" value="ELU42537.1"/>
    <property type="molecule type" value="Genomic_DNA"/>
</dbReference>
<dbReference type="InterPro" id="IPR003593">
    <property type="entry name" value="AAA+_ATPase"/>
</dbReference>
<dbReference type="InterPro" id="IPR014748">
    <property type="entry name" value="Enoyl-CoA_hydra_C"/>
</dbReference>
<dbReference type="GO" id="GO:0006260">
    <property type="term" value="P:DNA replication"/>
    <property type="evidence" value="ECO:0007669"/>
    <property type="project" value="UniProtKB-KW"/>
</dbReference>
<dbReference type="Pfam" id="PF22606">
    <property type="entry name" value="Cdc6-ORC-like_ATPase_lid"/>
    <property type="match status" value="1"/>
</dbReference>
<keyword evidence="4" id="KW-0175">Coiled coil</keyword>
<dbReference type="GO" id="GO:0016836">
    <property type="term" value="F:hydro-lyase activity"/>
    <property type="evidence" value="ECO:0007669"/>
    <property type="project" value="UniProtKB-ARBA"/>
</dbReference>
<feature type="compositionally biased region" description="Polar residues" evidence="5">
    <location>
        <begin position="786"/>
        <end position="799"/>
    </location>
</feature>
<feature type="compositionally biased region" description="Polar residues" evidence="5">
    <location>
        <begin position="881"/>
        <end position="894"/>
    </location>
</feature>
<keyword evidence="8" id="KW-1185">Reference proteome</keyword>
<dbReference type="SUPFAM" id="SSF52096">
    <property type="entry name" value="ClpP/crotonase"/>
    <property type="match status" value="1"/>
</dbReference>
<dbReference type="GO" id="GO:0005739">
    <property type="term" value="C:mitochondrion"/>
    <property type="evidence" value="ECO:0007669"/>
    <property type="project" value="TreeGrafter"/>
</dbReference>
<evidence type="ECO:0000313" key="8">
    <source>
        <dbReference type="Proteomes" id="UP000011668"/>
    </source>
</evidence>
<sequence length="1042" mass="111167">MFLSRVAKSSSRAMGISCRGFASARPLSREYQNILVSRPKPNVTLLTLNRPKALNALSTPLFEEINEVLDQVEKDEEVGALVVTGSEKAFAATSPVTDVYKTNFLGDWTRITSFPKPVIAAVSGFAVSLGGGCELAMMCDIILASPTARFGQPEIKLGVIPGAGGTQRLTHAIGKSRAMELVLTGRMITAQEAEKWGLVSRIIEGDLVEEAVSMASTIAGFGRVAVQAGKESVNAAYELSLKDGLHFERRLFQSLFATRDQKEGMWKDSITTARKEALGLREAFSGGTFQLLNPFSWGVLALVAQPILWRKERRRDSYVRPVSGAVLINFTSVFAVLADERLATHILIQHYFAQINMSSNLGKRARPPRTPRASSPTPQSKTSARKPDPVMASPAHKRTRIASSPVVAGKENQPPSTSKLSESRARARARARKEVDIAEDPEDDEASDQGSAVTSQKSAKRSVRLPSPVKTPPKETKTPNKSPVKQLPDPTSAPRLPSLVSRLQLTPPATPPVTVLSLHARARALLRPGVGEVIGRDKERAILTNFLTPFLTGKPQEPTDKLAAYISGAPGTGKTALVSEVLRTVAKDQVKGIYVNCTGLKEENSVWARVLEEGGFPLPKGKGSAGSEKKKFESELLSQSIKCVVVLDELDFVLRTPSALSSIFDLAQIIPTCLRIIGISNTLTLGATDSQTTTTAANDFLTLDVSPYVAEDIVKIVQGRLSTLEPASSGDASATARVTGASLVIAPTALTFLSKKLSTQTGDLRAALDAVRRTIELAEREVNPFAPSTPSKVPTTTAIPNPAGNPGVATMKHALDALRGRDGLAGGQAVGTARGLGMQARLVMISILVARRRAAAGLVILPVKSVNNLTRTPSKAPPRTPSRTSRGSQQTSPSKRSRAGESELYEASALHAAYTAILTSDGAFAPVSRSEFQDLLGVLETGGLVKIVGNVGQATPSRRKATAISNEPLVGLAEGIREEDILRGLGNAGAGGTAGVKEEEAMSLWDRELKRSMRDVERVKRAAEREKEAAAVDGFADACAND</sequence>
<dbReference type="InterPro" id="IPR054425">
    <property type="entry name" value="Cdc6_ORC1-like_ATPase_lid"/>
</dbReference>
<dbReference type="PANTHER" id="PTHR11941">
    <property type="entry name" value="ENOYL-COA HYDRATASE-RELATED"/>
    <property type="match status" value="1"/>
</dbReference>
<dbReference type="GO" id="GO:0016887">
    <property type="term" value="F:ATP hydrolysis activity"/>
    <property type="evidence" value="ECO:0007669"/>
    <property type="project" value="InterPro"/>
</dbReference>
<dbReference type="InterPro" id="IPR049945">
    <property type="entry name" value="AAA_22"/>
</dbReference>
<dbReference type="SUPFAM" id="SSF52540">
    <property type="entry name" value="P-loop containing nucleoside triphosphate hydrolases"/>
    <property type="match status" value="1"/>
</dbReference>
<dbReference type="Pfam" id="PF00378">
    <property type="entry name" value="ECH_1"/>
    <property type="match status" value="1"/>
</dbReference>
<dbReference type="CDD" id="cd06558">
    <property type="entry name" value="crotonase-like"/>
    <property type="match status" value="1"/>
</dbReference>
<dbReference type="CDD" id="cd00009">
    <property type="entry name" value="AAA"/>
    <property type="match status" value="1"/>
</dbReference>
<organism evidence="7 8">
    <name type="scientific">Thanatephorus cucumeris (strain AG1-IA)</name>
    <name type="common">Rice sheath blight fungus</name>
    <name type="synonym">Rhizoctonia solani</name>
    <dbReference type="NCBI Taxonomy" id="983506"/>
    <lineage>
        <taxon>Eukaryota</taxon>
        <taxon>Fungi</taxon>
        <taxon>Dikarya</taxon>
        <taxon>Basidiomycota</taxon>
        <taxon>Agaricomycotina</taxon>
        <taxon>Agaricomycetes</taxon>
        <taxon>Cantharellales</taxon>
        <taxon>Ceratobasidiaceae</taxon>
        <taxon>Rhizoctonia</taxon>
        <taxon>Rhizoctonia solani AG-1</taxon>
    </lineage>
</organism>
<evidence type="ECO:0000256" key="4">
    <source>
        <dbReference type="SAM" id="Coils"/>
    </source>
</evidence>
<evidence type="ECO:0000256" key="5">
    <source>
        <dbReference type="SAM" id="MobiDB-lite"/>
    </source>
</evidence>
<gene>
    <name evidence="7" type="ORF">AG1IA_03427</name>
</gene>
<keyword evidence="3" id="KW-0456">Lyase</keyword>
<dbReference type="Gene3D" id="3.40.50.300">
    <property type="entry name" value="P-loop containing nucleotide triphosphate hydrolases"/>
    <property type="match status" value="1"/>
</dbReference>
<dbReference type="AlphaFoldDB" id="L8X0B9"/>
<dbReference type="Proteomes" id="UP000011668">
    <property type="component" value="Unassembled WGS sequence"/>
</dbReference>
<dbReference type="OrthoDB" id="1926878at2759"/>
<dbReference type="FunFam" id="1.10.12.10:FF:000001">
    <property type="entry name" value="Probable enoyl-CoA hydratase, mitochondrial"/>
    <property type="match status" value="1"/>
</dbReference>
<keyword evidence="2" id="KW-0235">DNA replication</keyword>
<evidence type="ECO:0000259" key="6">
    <source>
        <dbReference type="SMART" id="SM00382"/>
    </source>
</evidence>